<dbReference type="STRING" id="1802538.A2382_00665"/>
<gene>
    <name evidence="1" type="ORF">A2382_00665</name>
</gene>
<reference evidence="1 2" key="1">
    <citation type="journal article" date="2016" name="Nat. Commun.">
        <title>Thousands of microbial genomes shed light on interconnected biogeochemical processes in an aquifer system.</title>
        <authorList>
            <person name="Anantharaman K."/>
            <person name="Brown C.T."/>
            <person name="Hug L.A."/>
            <person name="Sharon I."/>
            <person name="Castelle C.J."/>
            <person name="Probst A.J."/>
            <person name="Thomas B.C."/>
            <person name="Singh A."/>
            <person name="Wilkins M.J."/>
            <person name="Karaoz U."/>
            <person name="Brodie E.L."/>
            <person name="Williams K.H."/>
            <person name="Hubbard S.S."/>
            <person name="Banfield J.F."/>
        </authorList>
    </citation>
    <scope>NUCLEOTIDE SEQUENCE [LARGE SCALE GENOMIC DNA]</scope>
</reference>
<organism evidence="1 2">
    <name type="scientific">Candidatus Woesebacteria bacterium RIFOXYB1_FULL_38_16</name>
    <dbReference type="NCBI Taxonomy" id="1802538"/>
    <lineage>
        <taxon>Bacteria</taxon>
        <taxon>Candidatus Woeseibacteriota</taxon>
    </lineage>
</organism>
<evidence type="ECO:0000313" key="2">
    <source>
        <dbReference type="Proteomes" id="UP000178999"/>
    </source>
</evidence>
<comment type="caution">
    <text evidence="1">The sequence shown here is derived from an EMBL/GenBank/DDBJ whole genome shotgun (WGS) entry which is preliminary data.</text>
</comment>
<sequence>MVNILKELIEGILRLVFSEKLAHLNERPEVLKTLGLYKGEGFVGTFARIRFWDAPFIELERLIPKKGVVVDLGCGDGVFSNFLAVTGKSRRILGIELNHRRVKDGDRGLTNIKFVQGDVLKEEIPQADAIVMTHLLHHLPTRDDQERLIFKCYQSLKKNGVLVIAEVGEKPISKLIISYLTDAFLVPIVFERKLADFNFHYRRAGSWVRILKEMGFDVKVKWISKDKPFSHVIFLAKKVT</sequence>
<dbReference type="EMBL" id="MGHY01000018">
    <property type="protein sequence ID" value="OGM79282.1"/>
    <property type="molecule type" value="Genomic_DNA"/>
</dbReference>
<proteinExistence type="predicted"/>
<dbReference type="Proteomes" id="UP000178999">
    <property type="component" value="Unassembled WGS sequence"/>
</dbReference>
<dbReference type="AlphaFoldDB" id="A0A1F8CSM7"/>
<evidence type="ECO:0000313" key="1">
    <source>
        <dbReference type="EMBL" id="OGM79282.1"/>
    </source>
</evidence>
<name>A0A1F8CSM7_9BACT</name>
<dbReference type="PANTHER" id="PTHR43861">
    <property type="entry name" value="TRANS-ACONITATE 2-METHYLTRANSFERASE-RELATED"/>
    <property type="match status" value="1"/>
</dbReference>
<dbReference type="CDD" id="cd02440">
    <property type="entry name" value="AdoMet_MTases"/>
    <property type="match status" value="1"/>
</dbReference>
<dbReference type="SUPFAM" id="SSF53335">
    <property type="entry name" value="S-adenosyl-L-methionine-dependent methyltransferases"/>
    <property type="match status" value="1"/>
</dbReference>
<protein>
    <submittedName>
        <fullName evidence="1">Uncharacterized protein</fullName>
    </submittedName>
</protein>
<dbReference type="Pfam" id="PF13489">
    <property type="entry name" value="Methyltransf_23"/>
    <property type="match status" value="1"/>
</dbReference>
<dbReference type="InterPro" id="IPR029063">
    <property type="entry name" value="SAM-dependent_MTases_sf"/>
</dbReference>
<accession>A0A1F8CSM7</accession>
<dbReference type="Gene3D" id="3.40.50.150">
    <property type="entry name" value="Vaccinia Virus protein VP39"/>
    <property type="match status" value="1"/>
</dbReference>